<accession>A0A9X5E9L2</accession>
<evidence type="ECO:0000313" key="2">
    <source>
        <dbReference type="EMBL" id="NHC36597.1"/>
    </source>
</evidence>
<protein>
    <submittedName>
        <fullName evidence="2">Universal stress protein</fullName>
    </submittedName>
</protein>
<evidence type="ECO:0000259" key="1">
    <source>
        <dbReference type="Pfam" id="PF00582"/>
    </source>
</evidence>
<dbReference type="AlphaFoldDB" id="A0A9X5E9L2"/>
<feature type="domain" description="UspA" evidence="1">
    <location>
        <begin position="42"/>
        <end position="187"/>
    </location>
</feature>
<organism evidence="2 3">
    <name type="scientific">Scytonema millei VB511283</name>
    <dbReference type="NCBI Taxonomy" id="1245923"/>
    <lineage>
        <taxon>Bacteria</taxon>
        <taxon>Bacillati</taxon>
        <taxon>Cyanobacteriota</taxon>
        <taxon>Cyanophyceae</taxon>
        <taxon>Nostocales</taxon>
        <taxon>Scytonemataceae</taxon>
        <taxon>Scytonema</taxon>
    </lineage>
</organism>
<dbReference type="RefSeq" id="WP_039715980.1">
    <property type="nucleotide sequence ID" value="NZ_JTJC03000005.1"/>
</dbReference>
<reference evidence="2 3" key="1">
    <citation type="journal article" date="2015" name="Genome Announc.">
        <title>Draft Genome Sequence of the Terrestrial Cyanobacterium Scytonema millei VB511283, Isolated from Eastern India.</title>
        <authorList>
            <person name="Sen D."/>
            <person name="Chandrababunaidu M.M."/>
            <person name="Singh D."/>
            <person name="Sanghi N."/>
            <person name="Ghorai A."/>
            <person name="Mishra G.P."/>
            <person name="Madduluri M."/>
            <person name="Adhikary S.P."/>
            <person name="Tripathy S."/>
        </authorList>
    </citation>
    <scope>NUCLEOTIDE SEQUENCE [LARGE SCALE GENOMIC DNA]</scope>
    <source>
        <strain evidence="2 3">VB511283</strain>
    </source>
</reference>
<sequence>MNLKPILARLQNALGSQDVHNLILRMPTGYQTQNNTSERSLNLVVGYDGSPDSQAALDLALLIAHQTRLATQNQVTIHVVYVLDEVQIELLTKIYSSSSSKTFRRGQKKSVPVATLPGTQALATQSKTILLAQADEILWRARCLAEAWKGTFVAHLRFGSLATELKNIVETETADILLLGCRSQNSLVIRQLDTNLSCAILGISE</sequence>
<dbReference type="SUPFAM" id="SSF52402">
    <property type="entry name" value="Adenine nucleotide alpha hydrolases-like"/>
    <property type="match status" value="1"/>
</dbReference>
<dbReference type="Gene3D" id="3.40.50.620">
    <property type="entry name" value="HUPs"/>
    <property type="match status" value="1"/>
</dbReference>
<dbReference type="EMBL" id="JTJC03000005">
    <property type="protein sequence ID" value="NHC36597.1"/>
    <property type="molecule type" value="Genomic_DNA"/>
</dbReference>
<name>A0A9X5E9L2_9CYAN</name>
<comment type="caution">
    <text evidence="2">The sequence shown here is derived from an EMBL/GenBank/DDBJ whole genome shotgun (WGS) entry which is preliminary data.</text>
</comment>
<proteinExistence type="predicted"/>
<keyword evidence="3" id="KW-1185">Reference proteome</keyword>
<dbReference type="InterPro" id="IPR006016">
    <property type="entry name" value="UspA"/>
</dbReference>
<dbReference type="Proteomes" id="UP000031532">
    <property type="component" value="Unassembled WGS sequence"/>
</dbReference>
<dbReference type="InterPro" id="IPR014729">
    <property type="entry name" value="Rossmann-like_a/b/a_fold"/>
</dbReference>
<dbReference type="OrthoDB" id="420997at2"/>
<evidence type="ECO:0000313" key="3">
    <source>
        <dbReference type="Proteomes" id="UP000031532"/>
    </source>
</evidence>
<gene>
    <name evidence="2" type="ORF">QH73_0018445</name>
</gene>
<dbReference type="Pfam" id="PF00582">
    <property type="entry name" value="Usp"/>
    <property type="match status" value="1"/>
</dbReference>